<evidence type="ECO:0000256" key="2">
    <source>
        <dbReference type="SAM" id="SignalP"/>
    </source>
</evidence>
<dbReference type="Gene3D" id="2.40.30.170">
    <property type="match status" value="1"/>
</dbReference>
<keyword evidence="4" id="KW-1185">Reference proteome</keyword>
<dbReference type="SUPFAM" id="SSF111369">
    <property type="entry name" value="HlyD-like secretion proteins"/>
    <property type="match status" value="1"/>
</dbReference>
<proteinExistence type="inferred from homology"/>
<dbReference type="Proteomes" id="UP000036700">
    <property type="component" value="Chromosome"/>
</dbReference>
<feature type="signal peptide" evidence="2">
    <location>
        <begin position="1"/>
        <end position="21"/>
    </location>
</feature>
<dbReference type="KEGG" id="ptx:ABW99_09965"/>
<dbReference type="PANTHER" id="PTHR30469:SF15">
    <property type="entry name" value="HLYD FAMILY OF SECRETION PROTEINS"/>
    <property type="match status" value="1"/>
</dbReference>
<organism evidence="3 4">
    <name type="scientific">Pandoraea thiooxydans</name>
    <dbReference type="NCBI Taxonomy" id="445709"/>
    <lineage>
        <taxon>Bacteria</taxon>
        <taxon>Pseudomonadati</taxon>
        <taxon>Pseudomonadota</taxon>
        <taxon>Betaproteobacteria</taxon>
        <taxon>Burkholderiales</taxon>
        <taxon>Burkholderiaceae</taxon>
        <taxon>Pandoraea</taxon>
    </lineage>
</organism>
<dbReference type="OrthoDB" id="8992784at2"/>
<dbReference type="Gene3D" id="2.40.420.20">
    <property type="match status" value="1"/>
</dbReference>
<evidence type="ECO:0000256" key="1">
    <source>
        <dbReference type="ARBA" id="ARBA00009477"/>
    </source>
</evidence>
<dbReference type="STRING" id="445709.ABW99_09965"/>
<name>A0A0U4ERS8_9BURK</name>
<sequence>MNYRWILGAALLAVGTGAALGAPAKDAAPSVLVTLTALHQGSLARTVSAYGVVQPGAAGQRTVMAPASQTVGAVYVRAGEAVAAGAPLLRLVPSPETAAAYAQARSAQRVAQQLATRTQQMFAQHLATAQQLADAQKAAGDARATLAALDAQGANGPTVLRAPFRAIVLRLSAAPGALVSAGTPLLALARPEALVLKVGVTPAQAALIQSGESASIAVLGQAQPIAGRVEQRGAMIDPASGLVPVQIGVPANRLLPGQAAEATITVGRTQGYVVPHAALLADDQGAPYVVQAKGGAARKVPVRVLGTHGDQDVIAGAGLDAGQPLVLSGNYQLDDGMHLRVAAQGAAK</sequence>
<evidence type="ECO:0000313" key="3">
    <source>
        <dbReference type="EMBL" id="ALX34908.1"/>
    </source>
</evidence>
<dbReference type="Gene3D" id="1.10.287.470">
    <property type="entry name" value="Helix hairpin bin"/>
    <property type="match status" value="1"/>
</dbReference>
<dbReference type="GO" id="GO:0015562">
    <property type="term" value="F:efflux transmembrane transporter activity"/>
    <property type="evidence" value="ECO:0007669"/>
    <property type="project" value="TreeGrafter"/>
</dbReference>
<dbReference type="Gene3D" id="2.40.50.100">
    <property type="match status" value="1"/>
</dbReference>
<dbReference type="NCBIfam" id="TIGR01730">
    <property type="entry name" value="RND_mfp"/>
    <property type="match status" value="1"/>
</dbReference>
<dbReference type="InterPro" id="IPR006143">
    <property type="entry name" value="RND_pump_MFP"/>
</dbReference>
<accession>A0A0U4ERS8</accession>
<dbReference type="EMBL" id="CP011568">
    <property type="protein sequence ID" value="ALX34908.1"/>
    <property type="molecule type" value="Genomic_DNA"/>
</dbReference>
<feature type="chain" id="PRO_5006848835" evidence="2">
    <location>
        <begin position="22"/>
        <end position="348"/>
    </location>
</feature>
<comment type="similarity">
    <text evidence="1">Belongs to the membrane fusion protein (MFP) (TC 8.A.1) family.</text>
</comment>
<dbReference type="RefSeq" id="WP_052892668.1">
    <property type="nucleotide sequence ID" value="NZ_CP011568.3"/>
</dbReference>
<dbReference type="PANTHER" id="PTHR30469">
    <property type="entry name" value="MULTIDRUG RESISTANCE PROTEIN MDTA"/>
    <property type="match status" value="1"/>
</dbReference>
<protein>
    <submittedName>
        <fullName evidence="3">Uncharacterized protein</fullName>
    </submittedName>
</protein>
<gene>
    <name evidence="3" type="ORF">ABW99_09965</name>
</gene>
<keyword evidence="2" id="KW-0732">Signal</keyword>
<reference evidence="4" key="1">
    <citation type="submission" date="2015-06" db="EMBL/GenBank/DDBJ databases">
        <authorList>
            <person name="Hoefler B.C."/>
            <person name="Straight P.D."/>
        </authorList>
    </citation>
    <scope>NUCLEOTIDE SEQUENCE [LARGE SCALE GENOMIC DNA]</scope>
    <source>
        <strain evidence="4">DSM 25325</strain>
    </source>
</reference>
<dbReference type="GO" id="GO:1990281">
    <property type="term" value="C:efflux pump complex"/>
    <property type="evidence" value="ECO:0007669"/>
    <property type="project" value="TreeGrafter"/>
</dbReference>
<dbReference type="AlphaFoldDB" id="A0A0U4ERS8"/>
<evidence type="ECO:0000313" key="4">
    <source>
        <dbReference type="Proteomes" id="UP000036700"/>
    </source>
</evidence>